<gene>
    <name evidence="12" type="ORF">ATK78_3149</name>
</gene>
<feature type="region of interest" description="Disordered" evidence="9">
    <location>
        <begin position="204"/>
        <end position="225"/>
    </location>
</feature>
<feature type="domain" description="Glycosyltransferase 2-like" evidence="11">
    <location>
        <begin position="7"/>
        <end position="126"/>
    </location>
</feature>
<dbReference type="InterPro" id="IPR001173">
    <property type="entry name" value="Glyco_trans_2-like"/>
</dbReference>
<feature type="compositionally biased region" description="Basic and acidic residues" evidence="9">
    <location>
        <begin position="211"/>
        <end position="224"/>
    </location>
</feature>
<evidence type="ECO:0000256" key="3">
    <source>
        <dbReference type="ARBA" id="ARBA00022670"/>
    </source>
</evidence>
<reference evidence="12 13" key="1">
    <citation type="submission" date="2019-03" db="EMBL/GenBank/DDBJ databases">
        <title>Genomic Encyclopedia of Archaeal and Bacterial Type Strains, Phase II (KMG-II): from individual species to whole genera.</title>
        <authorList>
            <person name="Goeker M."/>
        </authorList>
    </citation>
    <scope>NUCLEOTIDE SEQUENCE [LARGE SCALE GENOMIC DNA]</scope>
    <source>
        <strain evidence="12 13">DSM 19035</strain>
    </source>
</reference>
<evidence type="ECO:0000256" key="9">
    <source>
        <dbReference type="SAM" id="MobiDB-lite"/>
    </source>
</evidence>
<evidence type="ECO:0000256" key="7">
    <source>
        <dbReference type="ARBA" id="ARBA00023136"/>
    </source>
</evidence>
<keyword evidence="5" id="KW-0378">Hydrolase</keyword>
<evidence type="ECO:0000256" key="4">
    <source>
        <dbReference type="ARBA" id="ARBA00022692"/>
    </source>
</evidence>
<feature type="transmembrane region" description="Helical" evidence="10">
    <location>
        <begin position="423"/>
        <end position="449"/>
    </location>
</feature>
<name>A0A4R6SUJ0_9SPHI</name>
<dbReference type="PANTHER" id="PTHR43630">
    <property type="entry name" value="POLY-BETA-1,6-N-ACETYL-D-GLUCOSAMINE SYNTHASE"/>
    <property type="match status" value="1"/>
</dbReference>
<evidence type="ECO:0000256" key="10">
    <source>
        <dbReference type="SAM" id="Phobius"/>
    </source>
</evidence>
<evidence type="ECO:0000256" key="8">
    <source>
        <dbReference type="ARBA" id="ARBA00038494"/>
    </source>
</evidence>
<evidence type="ECO:0000256" key="5">
    <source>
        <dbReference type="ARBA" id="ARBA00022801"/>
    </source>
</evidence>
<dbReference type="CDD" id="cd02511">
    <property type="entry name" value="Beta4Glucosyltransferase"/>
    <property type="match status" value="1"/>
</dbReference>
<organism evidence="12 13">
    <name type="scientific">Pedobacter metabolipauper</name>
    <dbReference type="NCBI Taxonomy" id="425513"/>
    <lineage>
        <taxon>Bacteria</taxon>
        <taxon>Pseudomonadati</taxon>
        <taxon>Bacteroidota</taxon>
        <taxon>Sphingobacteriia</taxon>
        <taxon>Sphingobacteriales</taxon>
        <taxon>Sphingobacteriaceae</taxon>
        <taxon>Pedobacter</taxon>
    </lineage>
</organism>
<comment type="similarity">
    <text evidence="8">Belongs to the glycosyltransferase 2 family. WaaE/KdtX subfamily.</text>
</comment>
<dbReference type="Pfam" id="PF00535">
    <property type="entry name" value="Glycos_transf_2"/>
    <property type="match status" value="1"/>
</dbReference>
<dbReference type="GO" id="GO:0008233">
    <property type="term" value="F:peptidase activity"/>
    <property type="evidence" value="ECO:0007669"/>
    <property type="project" value="UniProtKB-KW"/>
</dbReference>
<dbReference type="Gene3D" id="3.90.550.10">
    <property type="entry name" value="Spore Coat Polysaccharide Biosynthesis Protein SpsA, Chain A"/>
    <property type="match status" value="1"/>
</dbReference>
<evidence type="ECO:0000313" key="12">
    <source>
        <dbReference type="EMBL" id="TDQ08633.1"/>
    </source>
</evidence>
<evidence type="ECO:0000256" key="6">
    <source>
        <dbReference type="ARBA" id="ARBA00022989"/>
    </source>
</evidence>
<evidence type="ECO:0000256" key="1">
    <source>
        <dbReference type="ARBA" id="ARBA00004651"/>
    </source>
</evidence>
<protein>
    <submittedName>
        <fullName evidence="12">Exosortase/archaeosortase family protein</fullName>
    </submittedName>
</protein>
<dbReference type="RefSeq" id="WP_166664895.1">
    <property type="nucleotide sequence ID" value="NZ_SNYC01000005.1"/>
</dbReference>
<comment type="subcellular location">
    <subcellularLocation>
        <location evidence="1">Cell membrane</location>
        <topology evidence="1">Multi-pass membrane protein</topology>
    </subcellularLocation>
</comment>
<feature type="transmembrane region" description="Helical" evidence="10">
    <location>
        <begin position="395"/>
        <end position="416"/>
    </location>
</feature>
<keyword evidence="13" id="KW-1185">Reference proteome</keyword>
<keyword evidence="4 10" id="KW-0812">Transmembrane</keyword>
<dbReference type="InterPro" id="IPR029044">
    <property type="entry name" value="Nucleotide-diphossugar_trans"/>
</dbReference>
<keyword evidence="2" id="KW-1003">Cell membrane</keyword>
<dbReference type="GO" id="GO:0006508">
    <property type="term" value="P:proteolysis"/>
    <property type="evidence" value="ECO:0007669"/>
    <property type="project" value="UniProtKB-KW"/>
</dbReference>
<proteinExistence type="inferred from homology"/>
<evidence type="ECO:0000256" key="2">
    <source>
        <dbReference type="ARBA" id="ARBA00022475"/>
    </source>
</evidence>
<dbReference type="EMBL" id="SNYC01000005">
    <property type="protein sequence ID" value="TDQ08633.1"/>
    <property type="molecule type" value="Genomic_DNA"/>
</dbReference>
<keyword evidence="6 10" id="KW-1133">Transmembrane helix</keyword>
<evidence type="ECO:0000313" key="13">
    <source>
        <dbReference type="Proteomes" id="UP000295620"/>
    </source>
</evidence>
<keyword evidence="3" id="KW-0645">Protease</keyword>
<sequence length="493" mass="58436">MKTADFSFIILTYNEEQHLPRLLDSILTLNAPVYILDSGSTDQTLTICQKNKLHTRIHSFKNHPMQWDYALKNFKIDTPWIIGLDADQIITPELHQLLYNFRDDAHHGINGIYFNRKNYFKGKWIKHGGFYPKYQLKMFRSGIGYSDQNENMDHRFQVPGKTIIWKNGHLIEENLKDNTISFWIEKHNKYSSLLAEEEIERKAQRKRKARSERGEHGERGEHTESPSFKVIRPKLWGMPNEHNAWLKRLWWNSPKYIRVFLYFTHRMIFQLGILDGKTGIIYHFLQGFWFRLIVDIKIDEMQAKQANARDKNHPLKFLTSFLLLFALLHSFNIAFIGVTTPGGIYIAMLDQHFNYIRYWRDLYVSSTALVLKHLNYIVTENSQGLRVKDHSGFRLIYSCLGYGLMSFFSAFVLAFPKPLYKKLIFLILGLISIQVLNTTRMVLIAIYYHPKYVLPYIDHHHLFNGLLYLLMGIMIYRWINFKPILRKHQKSPR</sequence>
<dbReference type="InterPro" id="IPR026392">
    <property type="entry name" value="Exo/Archaeosortase_dom"/>
</dbReference>
<feature type="transmembrane region" description="Helical" evidence="10">
    <location>
        <begin position="317"/>
        <end position="338"/>
    </location>
</feature>
<dbReference type="NCBIfam" id="TIGR04178">
    <property type="entry name" value="exo_archaeo"/>
    <property type="match status" value="1"/>
</dbReference>
<dbReference type="Proteomes" id="UP000295620">
    <property type="component" value="Unassembled WGS sequence"/>
</dbReference>
<dbReference type="PANTHER" id="PTHR43630:SF2">
    <property type="entry name" value="GLYCOSYLTRANSFERASE"/>
    <property type="match status" value="1"/>
</dbReference>
<feature type="transmembrane region" description="Helical" evidence="10">
    <location>
        <begin position="461"/>
        <end position="479"/>
    </location>
</feature>
<evidence type="ECO:0000259" key="11">
    <source>
        <dbReference type="Pfam" id="PF00535"/>
    </source>
</evidence>
<comment type="caution">
    <text evidence="12">The sequence shown here is derived from an EMBL/GenBank/DDBJ whole genome shotgun (WGS) entry which is preliminary data.</text>
</comment>
<dbReference type="AlphaFoldDB" id="A0A4R6SUJ0"/>
<dbReference type="NCBIfam" id="NF046083">
    <property type="entry name" value="exosort_XrtY"/>
    <property type="match status" value="1"/>
</dbReference>
<accession>A0A4R6SUJ0</accession>
<keyword evidence="7 10" id="KW-0472">Membrane</keyword>
<dbReference type="GO" id="GO:0005886">
    <property type="term" value="C:plasma membrane"/>
    <property type="evidence" value="ECO:0007669"/>
    <property type="project" value="UniProtKB-SubCell"/>
</dbReference>
<dbReference type="SUPFAM" id="SSF53448">
    <property type="entry name" value="Nucleotide-diphospho-sugar transferases"/>
    <property type="match status" value="1"/>
</dbReference>